<organism evidence="1">
    <name type="scientific">Culex pipiens</name>
    <name type="common">House mosquito</name>
    <dbReference type="NCBI Taxonomy" id="7175"/>
    <lineage>
        <taxon>Eukaryota</taxon>
        <taxon>Metazoa</taxon>
        <taxon>Ecdysozoa</taxon>
        <taxon>Arthropoda</taxon>
        <taxon>Hexapoda</taxon>
        <taxon>Insecta</taxon>
        <taxon>Pterygota</taxon>
        <taxon>Neoptera</taxon>
        <taxon>Endopterygota</taxon>
        <taxon>Diptera</taxon>
        <taxon>Nematocera</taxon>
        <taxon>Culicoidea</taxon>
        <taxon>Culicidae</taxon>
        <taxon>Culicinae</taxon>
        <taxon>Culicini</taxon>
        <taxon>Culex</taxon>
        <taxon>Culex</taxon>
    </lineage>
</organism>
<sequence>MFMVMRISSSTRFVVSYFVICWLSRIEFCSTTATIGISRISNKWHMNRRRPLLEFGLNLTQPYMVTLGSDSCIRYSELEFDRREYEVAIDGDDRWDDARALAFLEIGNGGPSAELTTDSFITMGRMLSSDTIGLADDTSKTFISVGFFGFFFASLACFA</sequence>
<evidence type="ECO:0000313" key="1">
    <source>
        <dbReference type="EMBL" id="CAG6463841.1"/>
    </source>
</evidence>
<name>A0A8D8FA09_CULPI</name>
<dbReference type="EMBL" id="HBUE01049740">
    <property type="protein sequence ID" value="CAG6463845.1"/>
    <property type="molecule type" value="Transcribed_RNA"/>
</dbReference>
<dbReference type="EMBL" id="HBUE01049736">
    <property type="protein sequence ID" value="CAG6463841.1"/>
    <property type="molecule type" value="Transcribed_RNA"/>
</dbReference>
<accession>A0A8D8FA09</accession>
<proteinExistence type="predicted"/>
<reference evidence="1" key="1">
    <citation type="submission" date="2021-05" db="EMBL/GenBank/DDBJ databases">
        <authorList>
            <person name="Alioto T."/>
            <person name="Alioto T."/>
            <person name="Gomez Garrido J."/>
        </authorList>
    </citation>
    <scope>NUCLEOTIDE SEQUENCE</scope>
</reference>
<protein>
    <submittedName>
        <fullName evidence="1">(northern house mosquito) hypothetical protein</fullName>
    </submittedName>
</protein>
<dbReference type="AlphaFoldDB" id="A0A8D8FA09"/>